<dbReference type="RefSeq" id="WP_377371429.1">
    <property type="nucleotide sequence ID" value="NZ_JAOTJD010000047.1"/>
</dbReference>
<accession>A0ABW6CZ15</accession>
<dbReference type="Pfam" id="PF01381">
    <property type="entry name" value="HTH_3"/>
    <property type="match status" value="1"/>
</dbReference>
<sequence length="84" mass="9245">MSIAIARSSHQVGRLIQRFRQEKGLNQTQLAQLAGQRQEMISKIETGQGGVKLTTLFDVLAALGLEMTLEPRSQSSSADIEDIF</sequence>
<evidence type="ECO:0000313" key="4">
    <source>
        <dbReference type="Proteomes" id="UP001598130"/>
    </source>
</evidence>
<feature type="domain" description="HTH cro/C1-type" evidence="2">
    <location>
        <begin position="16"/>
        <end position="70"/>
    </location>
</feature>
<protein>
    <submittedName>
        <fullName evidence="3">Helix-turn-helix domain-containing protein</fullName>
    </submittedName>
</protein>
<dbReference type="SMART" id="SM00530">
    <property type="entry name" value="HTH_XRE"/>
    <property type="match status" value="1"/>
</dbReference>
<reference evidence="3 4" key="1">
    <citation type="submission" date="2022-09" db="EMBL/GenBank/DDBJ databases">
        <title>New species of Phenylobacterium.</title>
        <authorList>
            <person name="Mieszkin S."/>
        </authorList>
    </citation>
    <scope>NUCLEOTIDE SEQUENCE [LARGE SCALE GENOMIC DNA]</scope>
    <source>
        <strain evidence="3 4">HK31-G</strain>
    </source>
</reference>
<dbReference type="CDD" id="cd00093">
    <property type="entry name" value="HTH_XRE"/>
    <property type="match status" value="1"/>
</dbReference>
<evidence type="ECO:0000313" key="3">
    <source>
        <dbReference type="EMBL" id="MFD3266143.1"/>
    </source>
</evidence>
<keyword evidence="1" id="KW-0238">DNA-binding</keyword>
<gene>
    <name evidence="3" type="ORF">OCL97_19490</name>
</gene>
<dbReference type="Gene3D" id="1.10.260.40">
    <property type="entry name" value="lambda repressor-like DNA-binding domains"/>
    <property type="match status" value="1"/>
</dbReference>
<dbReference type="InterPro" id="IPR010982">
    <property type="entry name" value="Lambda_DNA-bd_dom_sf"/>
</dbReference>
<dbReference type="EMBL" id="JAOTJD010000047">
    <property type="protein sequence ID" value="MFD3266143.1"/>
    <property type="molecule type" value="Genomic_DNA"/>
</dbReference>
<dbReference type="Proteomes" id="UP001598130">
    <property type="component" value="Unassembled WGS sequence"/>
</dbReference>
<keyword evidence="4" id="KW-1185">Reference proteome</keyword>
<proteinExistence type="predicted"/>
<dbReference type="InterPro" id="IPR050807">
    <property type="entry name" value="TransReg_Diox_bact_type"/>
</dbReference>
<dbReference type="InterPro" id="IPR001387">
    <property type="entry name" value="Cro/C1-type_HTH"/>
</dbReference>
<evidence type="ECO:0000256" key="1">
    <source>
        <dbReference type="ARBA" id="ARBA00023125"/>
    </source>
</evidence>
<dbReference type="PANTHER" id="PTHR46797">
    <property type="entry name" value="HTH-TYPE TRANSCRIPTIONAL REGULATOR"/>
    <property type="match status" value="1"/>
</dbReference>
<name>A0ABW6CZ15_9CAUL</name>
<comment type="caution">
    <text evidence="3">The sequence shown here is derived from an EMBL/GenBank/DDBJ whole genome shotgun (WGS) entry which is preliminary data.</text>
</comment>
<dbReference type="SUPFAM" id="SSF47413">
    <property type="entry name" value="lambda repressor-like DNA-binding domains"/>
    <property type="match status" value="1"/>
</dbReference>
<organism evidence="3 4">
    <name type="scientific">Phenylobacterium ferrooxidans</name>
    <dbReference type="NCBI Taxonomy" id="2982689"/>
    <lineage>
        <taxon>Bacteria</taxon>
        <taxon>Pseudomonadati</taxon>
        <taxon>Pseudomonadota</taxon>
        <taxon>Alphaproteobacteria</taxon>
        <taxon>Caulobacterales</taxon>
        <taxon>Caulobacteraceae</taxon>
        <taxon>Phenylobacterium</taxon>
    </lineage>
</organism>
<dbReference type="PROSITE" id="PS50943">
    <property type="entry name" value="HTH_CROC1"/>
    <property type="match status" value="1"/>
</dbReference>
<dbReference type="PANTHER" id="PTHR46797:SF1">
    <property type="entry name" value="METHYLPHOSPHONATE SYNTHASE"/>
    <property type="match status" value="1"/>
</dbReference>
<evidence type="ECO:0000259" key="2">
    <source>
        <dbReference type="PROSITE" id="PS50943"/>
    </source>
</evidence>